<dbReference type="NCBIfam" id="TIGR03086">
    <property type="entry name" value="TIGR03086 family metal-binding protein"/>
    <property type="match status" value="1"/>
</dbReference>
<dbReference type="AlphaFoldDB" id="A0A8J3Q9C9"/>
<evidence type="ECO:0000259" key="1">
    <source>
        <dbReference type="Pfam" id="PF11716"/>
    </source>
</evidence>
<comment type="caution">
    <text evidence="2">The sequence shown here is derived from an EMBL/GenBank/DDBJ whole genome shotgun (WGS) entry which is preliminary data.</text>
</comment>
<accession>A0A8J3Q9C9</accession>
<evidence type="ECO:0000313" key="3">
    <source>
        <dbReference type="Proteomes" id="UP000612899"/>
    </source>
</evidence>
<protein>
    <submittedName>
        <fullName evidence="2">TIGR03086 family protein</fullName>
    </submittedName>
</protein>
<gene>
    <name evidence="2" type="ORF">Rhe02_36700</name>
</gene>
<dbReference type="SUPFAM" id="SSF109854">
    <property type="entry name" value="DinB/YfiT-like putative metalloenzymes"/>
    <property type="match status" value="1"/>
</dbReference>
<organism evidence="2 3">
    <name type="scientific">Rhizocola hellebori</name>
    <dbReference type="NCBI Taxonomy" id="1392758"/>
    <lineage>
        <taxon>Bacteria</taxon>
        <taxon>Bacillati</taxon>
        <taxon>Actinomycetota</taxon>
        <taxon>Actinomycetes</taxon>
        <taxon>Micromonosporales</taxon>
        <taxon>Micromonosporaceae</taxon>
        <taxon>Rhizocola</taxon>
    </lineage>
</organism>
<dbReference type="GO" id="GO:0046872">
    <property type="term" value="F:metal ion binding"/>
    <property type="evidence" value="ECO:0007669"/>
    <property type="project" value="InterPro"/>
</dbReference>
<dbReference type="RefSeq" id="WP_203909447.1">
    <property type="nucleotide sequence ID" value="NZ_BONY01000020.1"/>
</dbReference>
<dbReference type="EMBL" id="BONY01000020">
    <property type="protein sequence ID" value="GIH05603.1"/>
    <property type="molecule type" value="Genomic_DNA"/>
</dbReference>
<sequence>MIEQHCLAMRHSVKLVELIHDDQWGLPTPCAQWDLRQLVEHMILENRGFAAAARGETEDKTAWTERSFGDLRSDYAESAQRVMAAFGEPEVLQGEFWLPLIAPDRRFPARQAISFHLLDYVVHGWDVAATLRQPVDYPDDLVELVREIADREVPDGPRRLRPGASFQPAIAWQEGDSALDGLLAVLGRSPRWPN</sequence>
<feature type="domain" description="Mycothiol-dependent maleylpyruvate isomerase metal-binding" evidence="1">
    <location>
        <begin position="10"/>
        <end position="128"/>
    </location>
</feature>
<dbReference type="InterPro" id="IPR017520">
    <property type="entry name" value="CHP03086"/>
</dbReference>
<dbReference type="NCBIfam" id="TIGR03083">
    <property type="entry name" value="maleylpyruvate isomerase family mycothiol-dependent enzyme"/>
    <property type="match status" value="1"/>
</dbReference>
<proteinExistence type="predicted"/>
<dbReference type="Gene3D" id="1.20.120.450">
    <property type="entry name" value="dinb family like domain"/>
    <property type="match status" value="1"/>
</dbReference>
<name>A0A8J3Q9C9_9ACTN</name>
<dbReference type="InterPro" id="IPR024344">
    <property type="entry name" value="MDMPI_metal-binding"/>
</dbReference>
<reference evidence="2" key="1">
    <citation type="submission" date="2021-01" db="EMBL/GenBank/DDBJ databases">
        <title>Whole genome shotgun sequence of Rhizocola hellebori NBRC 109834.</title>
        <authorList>
            <person name="Komaki H."/>
            <person name="Tamura T."/>
        </authorList>
    </citation>
    <scope>NUCLEOTIDE SEQUENCE</scope>
    <source>
        <strain evidence="2">NBRC 109834</strain>
    </source>
</reference>
<evidence type="ECO:0000313" key="2">
    <source>
        <dbReference type="EMBL" id="GIH05603.1"/>
    </source>
</evidence>
<dbReference type="InterPro" id="IPR034660">
    <property type="entry name" value="DinB/YfiT-like"/>
</dbReference>
<dbReference type="Proteomes" id="UP000612899">
    <property type="component" value="Unassembled WGS sequence"/>
</dbReference>
<keyword evidence="3" id="KW-1185">Reference proteome</keyword>
<dbReference type="InterPro" id="IPR017517">
    <property type="entry name" value="Maleyloyr_isom"/>
</dbReference>
<dbReference type="Pfam" id="PF11716">
    <property type="entry name" value="MDMPI_N"/>
    <property type="match status" value="1"/>
</dbReference>